<dbReference type="Gene3D" id="3.40.140.10">
    <property type="entry name" value="Cytidine Deaminase, domain 2"/>
    <property type="match status" value="1"/>
</dbReference>
<dbReference type="HOGENOM" id="CLU_056887_4_0_2"/>
<comment type="similarity">
    <text evidence="3">Belongs to the FdhD family.</text>
</comment>
<dbReference type="GO" id="GO:0097163">
    <property type="term" value="F:sulfur carrier activity"/>
    <property type="evidence" value="ECO:0007669"/>
    <property type="project" value="UniProtKB-UniRule"/>
</dbReference>
<gene>
    <name evidence="3" type="primary">fdhD</name>
    <name evidence="4" type="ordered locus">Mpal_1216</name>
</gene>
<dbReference type="Gene3D" id="3.10.20.10">
    <property type="match status" value="1"/>
</dbReference>
<dbReference type="GO" id="GO:0006777">
    <property type="term" value="P:Mo-molybdopterin cofactor biosynthetic process"/>
    <property type="evidence" value="ECO:0007669"/>
    <property type="project" value="UniProtKB-UniRule"/>
</dbReference>
<dbReference type="RefSeq" id="WP_012617873.1">
    <property type="nucleotide sequence ID" value="NC_011832.1"/>
</dbReference>
<dbReference type="KEGG" id="mpl:Mpal_1216"/>
<keyword evidence="5" id="KW-1185">Reference proteome</keyword>
<dbReference type="Pfam" id="PF02634">
    <property type="entry name" value="FdhD-NarQ"/>
    <property type="match status" value="1"/>
</dbReference>
<dbReference type="AlphaFoldDB" id="B8GHE9"/>
<evidence type="ECO:0000256" key="3">
    <source>
        <dbReference type="HAMAP-Rule" id="MF_00187"/>
    </source>
</evidence>
<evidence type="ECO:0000313" key="4">
    <source>
        <dbReference type="EMBL" id="ACL16554.1"/>
    </source>
</evidence>
<dbReference type="InterPro" id="IPR016193">
    <property type="entry name" value="Cytidine_deaminase-like"/>
</dbReference>
<feature type="binding site" evidence="3">
    <location>
        <begin position="233"/>
        <end position="238"/>
    </location>
    <ligand>
        <name>Mo-bis(molybdopterin guanine dinucleotide)</name>
        <dbReference type="ChEBI" id="CHEBI:60539"/>
    </ligand>
</feature>
<feature type="active site" description="Cysteine persulfide intermediate" evidence="3">
    <location>
        <position position="99"/>
    </location>
</feature>
<comment type="function">
    <text evidence="3">Required for formate dehydrogenase (FDH) activity. Acts as a sulfur carrier protein that transfers sulfur from IscS to the molybdenum cofactor prior to its insertion into FDH.</text>
</comment>
<dbReference type="PANTHER" id="PTHR30592">
    <property type="entry name" value="FORMATE DEHYDROGENASE"/>
    <property type="match status" value="1"/>
</dbReference>
<dbReference type="HAMAP" id="MF_00187">
    <property type="entry name" value="FdhD"/>
    <property type="match status" value="1"/>
</dbReference>
<protein>
    <recommendedName>
        <fullName evidence="3">Sulfur carrier protein FdhD</fullName>
    </recommendedName>
</protein>
<dbReference type="GO" id="GO:0016783">
    <property type="term" value="F:sulfurtransferase activity"/>
    <property type="evidence" value="ECO:0007669"/>
    <property type="project" value="InterPro"/>
</dbReference>
<dbReference type="GeneID" id="7271494"/>
<sequence>MMYKEIPCIKKNGDEYTASMHPVVEEVPVALFVNGRHAATVMTSPTMLKELIVGFLLTEGVIKSLDEIEALSVDDDRAEVLTKNPYKILFSKKTVLSGCGGSSSFLDMKKLPKIQSDLTVTPAQVSTGLKAVLNSPLHMLTGGVHVVGLIQGDHHLAIVEDIGRHNALDRVIGYAALNGIDLSQTFVVCTGRISSEMARKCLIANIPIIVSRGATTTLAVEIARAGGLTVIGFVRSDKMNIYSGEERVSGAGSLEIPAPVE</sequence>
<dbReference type="InterPro" id="IPR003786">
    <property type="entry name" value="FdhD"/>
</dbReference>
<reference evidence="4 5" key="1">
    <citation type="journal article" date="2015" name="Genome Announc.">
        <title>Complete Genome Sequence of Methanosphaerula palustris E1-9CT, a Hydrogenotrophic Methanogen Isolated from a Minerotrophic Fen Peatland.</title>
        <authorList>
            <person name="Cadillo-Quiroz H."/>
            <person name="Browne P."/>
            <person name="Kyrpides N."/>
            <person name="Woyke T."/>
            <person name="Goodwin L."/>
            <person name="Detter C."/>
            <person name="Yavitt J.B."/>
            <person name="Zinder S.H."/>
        </authorList>
    </citation>
    <scope>NUCLEOTIDE SEQUENCE [LARGE SCALE GENOMIC DNA]</scope>
    <source>
        <strain evidence="5">ATCC BAA-1556 / DSM 19958 / E1-9c</strain>
    </source>
</reference>
<dbReference type="NCBIfam" id="TIGR00129">
    <property type="entry name" value="fdhD_narQ"/>
    <property type="match status" value="1"/>
</dbReference>
<dbReference type="STRING" id="521011.Mpal_1216"/>
<keyword evidence="1 3" id="KW-0963">Cytoplasm</keyword>
<evidence type="ECO:0000313" key="5">
    <source>
        <dbReference type="Proteomes" id="UP000002457"/>
    </source>
</evidence>
<dbReference type="EMBL" id="CP001338">
    <property type="protein sequence ID" value="ACL16554.1"/>
    <property type="molecule type" value="Genomic_DNA"/>
</dbReference>
<dbReference type="PANTHER" id="PTHR30592:SF1">
    <property type="entry name" value="SULFUR CARRIER PROTEIN FDHD"/>
    <property type="match status" value="1"/>
</dbReference>
<keyword evidence="2 3" id="KW-0501">Molybdenum cofactor biosynthesis</keyword>
<evidence type="ECO:0000256" key="1">
    <source>
        <dbReference type="ARBA" id="ARBA00022490"/>
    </source>
</evidence>
<organism evidence="4 5">
    <name type="scientific">Methanosphaerula palustris (strain ATCC BAA-1556 / DSM 19958 / E1-9c)</name>
    <dbReference type="NCBI Taxonomy" id="521011"/>
    <lineage>
        <taxon>Archaea</taxon>
        <taxon>Methanobacteriati</taxon>
        <taxon>Methanobacteriota</taxon>
        <taxon>Stenosarchaea group</taxon>
        <taxon>Methanomicrobia</taxon>
        <taxon>Methanomicrobiales</taxon>
        <taxon>Methanoregulaceae</taxon>
        <taxon>Methanosphaerula</taxon>
    </lineage>
</organism>
<dbReference type="GO" id="GO:0005737">
    <property type="term" value="C:cytoplasm"/>
    <property type="evidence" value="ECO:0007669"/>
    <property type="project" value="UniProtKB-SubCell"/>
</dbReference>
<proteinExistence type="inferred from homology"/>
<dbReference type="Proteomes" id="UP000002457">
    <property type="component" value="Chromosome"/>
</dbReference>
<evidence type="ECO:0000256" key="2">
    <source>
        <dbReference type="ARBA" id="ARBA00023150"/>
    </source>
</evidence>
<dbReference type="PIRSF" id="PIRSF015626">
    <property type="entry name" value="FdhD"/>
    <property type="match status" value="1"/>
</dbReference>
<name>B8GHE9_METPE</name>
<accession>B8GHE9</accession>
<dbReference type="eggNOG" id="arCOG04358">
    <property type="taxonomic scope" value="Archaea"/>
</dbReference>
<comment type="subcellular location">
    <subcellularLocation>
        <location evidence="3">Cytoplasm</location>
    </subcellularLocation>
</comment>
<dbReference type="SUPFAM" id="SSF53927">
    <property type="entry name" value="Cytidine deaminase-like"/>
    <property type="match status" value="1"/>
</dbReference>